<comment type="subcellular location">
    <subcellularLocation>
        <location evidence="1">Cell membrane</location>
        <topology evidence="1">Multi-pass membrane protein</topology>
    </subcellularLocation>
</comment>
<evidence type="ECO:0000259" key="11">
    <source>
        <dbReference type="PROSITE" id="PS50929"/>
    </source>
</evidence>
<dbReference type="InterPro" id="IPR003593">
    <property type="entry name" value="AAA+_ATPase"/>
</dbReference>
<dbReference type="PANTHER" id="PTHR24221:SF654">
    <property type="entry name" value="ATP-BINDING CASSETTE SUB-FAMILY B MEMBER 6"/>
    <property type="match status" value="1"/>
</dbReference>
<dbReference type="PANTHER" id="PTHR24221">
    <property type="entry name" value="ATP-BINDING CASSETTE SUB-FAMILY B"/>
    <property type="match status" value="1"/>
</dbReference>
<dbReference type="Proteomes" id="UP000184327">
    <property type="component" value="Unassembled WGS sequence"/>
</dbReference>
<dbReference type="PROSITE" id="PS00211">
    <property type="entry name" value="ABC_TRANSPORTER_1"/>
    <property type="match status" value="1"/>
</dbReference>
<evidence type="ECO:0000256" key="6">
    <source>
        <dbReference type="ARBA" id="ARBA00022989"/>
    </source>
</evidence>
<evidence type="ECO:0000313" key="12">
    <source>
        <dbReference type="EMBL" id="SHF20515.1"/>
    </source>
</evidence>
<feature type="transmembrane region" description="Helical" evidence="9">
    <location>
        <begin position="206"/>
        <end position="228"/>
    </location>
</feature>
<dbReference type="SUPFAM" id="SSF52540">
    <property type="entry name" value="P-loop containing nucleoside triphosphate hydrolases"/>
    <property type="match status" value="1"/>
</dbReference>
<evidence type="ECO:0000256" key="4">
    <source>
        <dbReference type="ARBA" id="ARBA00022741"/>
    </source>
</evidence>
<dbReference type="InterPro" id="IPR027417">
    <property type="entry name" value="P-loop_NTPase"/>
</dbReference>
<dbReference type="InterPro" id="IPR011527">
    <property type="entry name" value="ABC1_TM_dom"/>
</dbReference>
<dbReference type="GO" id="GO:0016887">
    <property type="term" value="F:ATP hydrolysis activity"/>
    <property type="evidence" value="ECO:0007669"/>
    <property type="project" value="InterPro"/>
</dbReference>
<evidence type="ECO:0000256" key="7">
    <source>
        <dbReference type="ARBA" id="ARBA00023136"/>
    </source>
</evidence>
<evidence type="ECO:0000256" key="9">
    <source>
        <dbReference type="SAM" id="Phobius"/>
    </source>
</evidence>
<dbReference type="InterPro" id="IPR003439">
    <property type="entry name" value="ABC_transporter-like_ATP-bd"/>
</dbReference>
<dbReference type="EMBL" id="FQUZ01000015">
    <property type="protein sequence ID" value="SHF20515.1"/>
    <property type="molecule type" value="Genomic_DNA"/>
</dbReference>
<dbReference type="InterPro" id="IPR017871">
    <property type="entry name" value="ABC_transporter-like_CS"/>
</dbReference>
<feature type="transmembrane region" description="Helical" evidence="9">
    <location>
        <begin position="321"/>
        <end position="342"/>
    </location>
</feature>
<accession>A0A1M4ZRG1</accession>
<feature type="region of interest" description="Disordered" evidence="8">
    <location>
        <begin position="1"/>
        <end position="34"/>
    </location>
</feature>
<organism evidence="12 13">
    <name type="scientific">Lampropedia hyalina DSM 16112</name>
    <dbReference type="NCBI Taxonomy" id="1122156"/>
    <lineage>
        <taxon>Bacteria</taxon>
        <taxon>Pseudomonadati</taxon>
        <taxon>Pseudomonadota</taxon>
        <taxon>Betaproteobacteria</taxon>
        <taxon>Burkholderiales</taxon>
        <taxon>Comamonadaceae</taxon>
        <taxon>Lampropedia</taxon>
    </lineage>
</organism>
<dbReference type="PROSITE" id="PS50929">
    <property type="entry name" value="ABC_TM1F"/>
    <property type="match status" value="1"/>
</dbReference>
<dbReference type="GO" id="GO:0005524">
    <property type="term" value="F:ATP binding"/>
    <property type="evidence" value="ECO:0007669"/>
    <property type="project" value="UniProtKB-KW"/>
</dbReference>
<dbReference type="SMART" id="SM00382">
    <property type="entry name" value="AAA"/>
    <property type="match status" value="1"/>
</dbReference>
<dbReference type="Gene3D" id="1.20.1560.10">
    <property type="entry name" value="ABC transporter type 1, transmembrane domain"/>
    <property type="match status" value="1"/>
</dbReference>
<evidence type="ECO:0000256" key="5">
    <source>
        <dbReference type="ARBA" id="ARBA00022840"/>
    </source>
</evidence>
<dbReference type="InterPro" id="IPR036640">
    <property type="entry name" value="ABC1_TM_sf"/>
</dbReference>
<keyword evidence="5 12" id="KW-0067">ATP-binding</keyword>
<dbReference type="GO" id="GO:0005886">
    <property type="term" value="C:plasma membrane"/>
    <property type="evidence" value="ECO:0007669"/>
    <property type="project" value="UniProtKB-SubCell"/>
</dbReference>
<feature type="transmembrane region" description="Helical" evidence="9">
    <location>
        <begin position="234"/>
        <end position="254"/>
    </location>
</feature>
<evidence type="ECO:0000256" key="1">
    <source>
        <dbReference type="ARBA" id="ARBA00004651"/>
    </source>
</evidence>
<dbReference type="Pfam" id="PF00005">
    <property type="entry name" value="ABC_tran"/>
    <property type="match status" value="1"/>
</dbReference>
<proteinExistence type="predicted"/>
<keyword evidence="4" id="KW-0547">Nucleotide-binding</keyword>
<evidence type="ECO:0000256" key="3">
    <source>
        <dbReference type="ARBA" id="ARBA00022692"/>
    </source>
</evidence>
<keyword evidence="2" id="KW-1003">Cell membrane</keyword>
<feature type="transmembrane region" description="Helical" evidence="9">
    <location>
        <begin position="348"/>
        <end position="370"/>
    </location>
</feature>
<keyword evidence="6 9" id="KW-1133">Transmembrane helix</keyword>
<evidence type="ECO:0000256" key="8">
    <source>
        <dbReference type="SAM" id="MobiDB-lite"/>
    </source>
</evidence>
<dbReference type="GO" id="GO:0034040">
    <property type="term" value="F:ATPase-coupled lipid transmembrane transporter activity"/>
    <property type="evidence" value="ECO:0007669"/>
    <property type="project" value="TreeGrafter"/>
</dbReference>
<feature type="transmembrane region" description="Helical" evidence="9">
    <location>
        <begin position="119"/>
        <end position="143"/>
    </location>
</feature>
<evidence type="ECO:0000259" key="10">
    <source>
        <dbReference type="PROSITE" id="PS50893"/>
    </source>
</evidence>
<dbReference type="SUPFAM" id="SSF90123">
    <property type="entry name" value="ABC transporter transmembrane region"/>
    <property type="match status" value="1"/>
</dbReference>
<gene>
    <name evidence="12" type="ORF">SAMN02745117_01509</name>
</gene>
<keyword evidence="13" id="KW-1185">Reference proteome</keyword>
<dbReference type="AlphaFoldDB" id="A0A1M4ZRG1"/>
<feature type="domain" description="ABC transmembrane type-1" evidence="11">
    <location>
        <begin position="90"/>
        <end position="379"/>
    </location>
</feature>
<dbReference type="InterPro" id="IPR039421">
    <property type="entry name" value="Type_1_exporter"/>
</dbReference>
<sequence length="639" mass="69135">MKPASAPVRSHRTARRRAWEDLQNSCGKPAPANGMQRKADFAVNSEAIDRKSQRGDAPSGGMRAAQRVLQTFPWWAMLRQFFAQQRKPLLLGLLLAWCTTLMGCMLLGLSGWFITSTAIAGLSTATALMFDVFTPSASIRLLALGRTASRYAERLVTHDATLAVLVALREKLFHGWARPEAAGSLQLRPARLLFRLTRDLDTLENLYLRLLVPAVAALGTAVALAIFTGFLHPLLGIGSLLWLAGMGLGIAWWMGRQSILPSARHAQALERLRSRTIDLVAGQTDLLMAQQWQAQRQRVLQADARVSTIDQTLNRIEVRGIWAFSLAQSVGLAAALLAGGWLVQTGQAGAPVAALLVLLALAASEPFAGLRRGMLELGKTWLAARRLAEPLGHAGGQPATEAVALPPPPAELAVQARQLQYCYWPQSTPLPPALHPLNLEIRRGEHLAIVGPSGCGKSTLLALLAGELPSHHGMLAALPAAWLTQRTELFQDSVRGNLNLAQLTLDDAALWQALEAAGLAQDIHQSRDGLDTWLGEGGLGLSGGQSRRLALARLFLSPQPLWLLDEPTEGLDTATATEVLARLHQQATASGRTLVIATHLQREAALAQRVLHLRHGRLTESAARGQPDFERLTRLLRSG</sequence>
<dbReference type="STRING" id="1122156.SAMN02745117_01509"/>
<protein>
    <submittedName>
        <fullName evidence="12">ATP-binding cassette, subfamily C, CydC</fullName>
    </submittedName>
</protein>
<dbReference type="Gene3D" id="3.40.50.300">
    <property type="entry name" value="P-loop containing nucleotide triphosphate hydrolases"/>
    <property type="match status" value="1"/>
</dbReference>
<evidence type="ECO:0000256" key="2">
    <source>
        <dbReference type="ARBA" id="ARBA00022475"/>
    </source>
</evidence>
<keyword evidence="7 9" id="KW-0472">Membrane</keyword>
<reference evidence="12 13" key="1">
    <citation type="submission" date="2016-11" db="EMBL/GenBank/DDBJ databases">
        <authorList>
            <person name="Jaros S."/>
            <person name="Januszkiewicz K."/>
            <person name="Wedrychowicz H."/>
        </authorList>
    </citation>
    <scope>NUCLEOTIDE SEQUENCE [LARGE SCALE GENOMIC DNA]</scope>
    <source>
        <strain evidence="12 13">DSM 16112</strain>
    </source>
</reference>
<keyword evidence="3 9" id="KW-0812">Transmembrane</keyword>
<evidence type="ECO:0000313" key="13">
    <source>
        <dbReference type="Proteomes" id="UP000184327"/>
    </source>
</evidence>
<feature type="transmembrane region" description="Helical" evidence="9">
    <location>
        <begin position="89"/>
        <end position="113"/>
    </location>
</feature>
<dbReference type="GO" id="GO:0140359">
    <property type="term" value="F:ABC-type transporter activity"/>
    <property type="evidence" value="ECO:0007669"/>
    <property type="project" value="InterPro"/>
</dbReference>
<dbReference type="PROSITE" id="PS50893">
    <property type="entry name" value="ABC_TRANSPORTER_2"/>
    <property type="match status" value="1"/>
</dbReference>
<feature type="domain" description="ABC transporter" evidence="10">
    <location>
        <begin position="414"/>
        <end position="636"/>
    </location>
</feature>
<name>A0A1M4ZRG1_9BURK</name>